<organism evidence="1">
    <name type="scientific">bioreactor metagenome</name>
    <dbReference type="NCBI Taxonomy" id="1076179"/>
    <lineage>
        <taxon>unclassified sequences</taxon>
        <taxon>metagenomes</taxon>
        <taxon>ecological metagenomes</taxon>
    </lineage>
</organism>
<gene>
    <name evidence="1" type="ORF">SDC9_169506</name>
</gene>
<accession>A0A645GE97</accession>
<evidence type="ECO:0000313" key="1">
    <source>
        <dbReference type="EMBL" id="MPN22123.1"/>
    </source>
</evidence>
<dbReference type="EMBL" id="VSSQ01070287">
    <property type="protein sequence ID" value="MPN22123.1"/>
    <property type="molecule type" value="Genomic_DNA"/>
</dbReference>
<proteinExistence type="predicted"/>
<sequence length="106" mass="11535">MAKECTVRVCAGTCGMISRIRAQADDMGMVSLKIESDCHHILKMSWGLQPMFPYGEVEAPMGDTEIYKLATKSLPHAACPVPCAMMKALEVAGDMGIPRDAEIVFE</sequence>
<dbReference type="InterPro" id="IPR054227">
    <property type="entry name" value="DUF6951"/>
</dbReference>
<dbReference type="Pfam" id="PF22263">
    <property type="entry name" value="DUF6951"/>
    <property type="match status" value="1"/>
</dbReference>
<dbReference type="AlphaFoldDB" id="A0A645GE97"/>
<protein>
    <submittedName>
        <fullName evidence="1">Uncharacterized protein</fullName>
    </submittedName>
</protein>
<reference evidence="1" key="1">
    <citation type="submission" date="2019-08" db="EMBL/GenBank/DDBJ databases">
        <authorList>
            <person name="Kucharzyk K."/>
            <person name="Murdoch R.W."/>
            <person name="Higgins S."/>
            <person name="Loffler F."/>
        </authorList>
    </citation>
    <scope>NUCLEOTIDE SEQUENCE</scope>
</reference>
<name>A0A645GE97_9ZZZZ</name>
<comment type="caution">
    <text evidence="1">The sequence shown here is derived from an EMBL/GenBank/DDBJ whole genome shotgun (WGS) entry which is preliminary data.</text>
</comment>